<reference evidence="2" key="1">
    <citation type="journal article" date="2020" name="Front. Microbiol.">
        <title>Gene regulatory networks of Penicillium echinulatum 2HH and Penicillium oxalicum 114-2 inferred by a computational biology approach.</title>
        <authorList>
            <person name="Lenz A.R."/>
            <person name="Galan-Vasquez E."/>
            <person name="Balbinot E."/>
            <person name="De Abreu F.P."/>
            <person name="De Oliveira N.S."/>
            <person name="Da Rosa L.O."/>
            <person name="De Avila E Silva S."/>
            <person name="Camassola M."/>
            <person name="Dillon A.J.P."/>
            <person name="Perez-Rueda E."/>
        </authorList>
    </citation>
    <scope>NUCLEOTIDE SEQUENCE</scope>
    <source>
        <strain evidence="2">S1M29</strain>
    </source>
</reference>
<comment type="caution">
    <text evidence="2">The sequence shown here is derived from an EMBL/GenBank/DDBJ whole genome shotgun (WGS) entry which is preliminary data.</text>
</comment>
<feature type="compositionally biased region" description="Low complexity" evidence="1">
    <location>
        <begin position="391"/>
        <end position="403"/>
    </location>
</feature>
<feature type="compositionally biased region" description="Low complexity" evidence="1">
    <location>
        <begin position="244"/>
        <end position="256"/>
    </location>
</feature>
<feature type="compositionally biased region" description="Basic and acidic residues" evidence="1">
    <location>
        <begin position="437"/>
        <end position="448"/>
    </location>
</feature>
<keyword evidence="3" id="KW-1185">Reference proteome</keyword>
<name>A0A8J8W2N1_9EURO</name>
<dbReference type="AlphaFoldDB" id="A0A8J8W2N1"/>
<feature type="compositionally biased region" description="Polar residues" evidence="1">
    <location>
        <begin position="314"/>
        <end position="326"/>
    </location>
</feature>
<evidence type="ECO:0000313" key="3">
    <source>
        <dbReference type="Proteomes" id="UP000631181"/>
    </source>
</evidence>
<feature type="region of interest" description="Disordered" evidence="1">
    <location>
        <begin position="559"/>
        <end position="683"/>
    </location>
</feature>
<evidence type="ECO:0008006" key="4">
    <source>
        <dbReference type="Google" id="ProtNLM"/>
    </source>
</evidence>
<dbReference type="Proteomes" id="UP000631181">
    <property type="component" value="Unassembled WGS sequence"/>
</dbReference>
<feature type="compositionally biased region" description="Low complexity" evidence="1">
    <location>
        <begin position="267"/>
        <end position="294"/>
    </location>
</feature>
<dbReference type="EMBL" id="WIWV01000034">
    <property type="protein sequence ID" value="KAF7716850.1"/>
    <property type="molecule type" value="Genomic_DNA"/>
</dbReference>
<protein>
    <recommendedName>
        <fullName evidence="4">Mucin-7</fullName>
    </recommendedName>
</protein>
<feature type="compositionally biased region" description="Polar residues" evidence="1">
    <location>
        <begin position="601"/>
        <end position="613"/>
    </location>
</feature>
<evidence type="ECO:0000313" key="2">
    <source>
        <dbReference type="EMBL" id="KAF7716850.1"/>
    </source>
</evidence>
<proteinExistence type="predicted"/>
<feature type="region of interest" description="Disordered" evidence="1">
    <location>
        <begin position="1"/>
        <end position="472"/>
    </location>
</feature>
<evidence type="ECO:0000256" key="1">
    <source>
        <dbReference type="SAM" id="MobiDB-lite"/>
    </source>
</evidence>
<feature type="compositionally biased region" description="Low complexity" evidence="1">
    <location>
        <begin position="27"/>
        <end position="37"/>
    </location>
</feature>
<organism evidence="2 3">
    <name type="scientific">Penicillium ucsense</name>
    <dbReference type="NCBI Taxonomy" id="2839758"/>
    <lineage>
        <taxon>Eukaryota</taxon>
        <taxon>Fungi</taxon>
        <taxon>Dikarya</taxon>
        <taxon>Ascomycota</taxon>
        <taxon>Pezizomycotina</taxon>
        <taxon>Eurotiomycetes</taxon>
        <taxon>Eurotiomycetidae</taxon>
        <taxon>Eurotiales</taxon>
        <taxon>Aspergillaceae</taxon>
        <taxon>Penicillium</taxon>
    </lineage>
</organism>
<feature type="compositionally biased region" description="Polar residues" evidence="1">
    <location>
        <begin position="188"/>
        <end position="213"/>
    </location>
</feature>
<dbReference type="OrthoDB" id="3600083at2759"/>
<gene>
    <name evidence="2" type="ORF">PECM_005058</name>
</gene>
<accession>A0A8J8W2N1</accession>
<sequence>MSDNNGHPGVRSLLAKFENGQSPITSPPSRGRSPVGSDTSSSTRQLSKVRASFVTVEGVLQSSPGSPLRKTSGPSDRSDSPGFFGPTINAKEIESRRQKYAISPTPGHTDRSLTSMLNDGDNELSEMKNAGDTNGKEASNGHVTEISAENAAAVLLESTRHNQPPAEKMAPSKSDEKDKAKPPHKRSTSVQNNQDTAKSSTQPTTTASQRSAGTQGGAKPQSARELAKERANGLAHKPSRVSLATAPRTTTRPTTRGVTPSADTRKTTTAKPVTNTTRSPTRSTRLTNSTSTHSFASNSKGGSSGIAPGHAEKTASSLTRKPSTLKSAAGPAATVRRQASRASLPAQHAIERPSSRVSEAGTKLVNEGFLARMMRPTASSASKTHDKSEAKAPPTKLAAAAKPPRQPLARASERSIPQSKAKAPLPKQYGEKAQVPSRDRSVNREQPKTIETQESEEDIAQDVPAPATEVDSVAQLQDTINEEPEEAVSAEAVKVSAGYDTQGGDSEQAPAIVEQLEKSAVDPSVTSTADKEPEISIAGVAISAPQEARGTDAAFEAESQIQDTAPDTVDRVETSEPPVEAGSVKSDSLAPITEPAESLATEATTVTETSQIMTIEPESEELEQAVASESISDDRGAEDLVDIASTQPSEVIEKPKESIPVETSDEPSKSNADEIDFATLALS</sequence>